<dbReference type="Gene3D" id="3.40.50.300">
    <property type="entry name" value="P-loop containing nucleotide triphosphate hydrolases"/>
    <property type="match status" value="1"/>
</dbReference>
<dbReference type="Proteomes" id="UP000635606">
    <property type="component" value="Unassembled WGS sequence"/>
</dbReference>
<dbReference type="InterPro" id="IPR019734">
    <property type="entry name" value="TPR_rpt"/>
</dbReference>
<evidence type="ECO:0000313" key="2">
    <source>
        <dbReference type="EMBL" id="GIJ71773.1"/>
    </source>
</evidence>
<dbReference type="SMART" id="SM00530">
    <property type="entry name" value="HTH_XRE"/>
    <property type="match status" value="1"/>
</dbReference>
<dbReference type="EMBL" id="BOPH01000090">
    <property type="protein sequence ID" value="GIJ71773.1"/>
    <property type="molecule type" value="Genomic_DNA"/>
</dbReference>
<dbReference type="SUPFAM" id="SSF52540">
    <property type="entry name" value="P-loop containing nucleoside triphosphate hydrolases"/>
    <property type="match status" value="1"/>
</dbReference>
<dbReference type="PANTHER" id="PTHR47691">
    <property type="entry name" value="REGULATOR-RELATED"/>
    <property type="match status" value="1"/>
</dbReference>
<dbReference type="SUPFAM" id="SSF48452">
    <property type="entry name" value="TPR-like"/>
    <property type="match status" value="2"/>
</dbReference>
<proteinExistence type="predicted"/>
<dbReference type="PROSITE" id="PS50943">
    <property type="entry name" value="HTH_CROC1"/>
    <property type="match status" value="1"/>
</dbReference>
<dbReference type="InterPro" id="IPR027417">
    <property type="entry name" value="P-loop_NTPase"/>
</dbReference>
<accession>A0A8J4EEM3</accession>
<dbReference type="PRINTS" id="PR00364">
    <property type="entry name" value="DISEASERSIST"/>
</dbReference>
<organism evidence="2 3">
    <name type="scientific">Virgisporangium ochraceum</name>
    <dbReference type="NCBI Taxonomy" id="65505"/>
    <lineage>
        <taxon>Bacteria</taxon>
        <taxon>Bacillati</taxon>
        <taxon>Actinomycetota</taxon>
        <taxon>Actinomycetes</taxon>
        <taxon>Micromonosporales</taxon>
        <taxon>Micromonosporaceae</taxon>
        <taxon>Virgisporangium</taxon>
    </lineage>
</organism>
<dbReference type="SUPFAM" id="SSF47413">
    <property type="entry name" value="lambda repressor-like DNA-binding domains"/>
    <property type="match status" value="1"/>
</dbReference>
<dbReference type="InterPro" id="IPR002182">
    <property type="entry name" value="NB-ARC"/>
</dbReference>
<gene>
    <name evidence="2" type="ORF">Voc01_066900</name>
</gene>
<protein>
    <recommendedName>
        <fullName evidence="1">HTH cro/C1-type domain-containing protein</fullName>
    </recommendedName>
</protein>
<dbReference type="Pfam" id="PF01381">
    <property type="entry name" value="HTH_3"/>
    <property type="match status" value="1"/>
</dbReference>
<dbReference type="InterPro" id="IPR011990">
    <property type="entry name" value="TPR-like_helical_dom_sf"/>
</dbReference>
<dbReference type="GO" id="GO:0043531">
    <property type="term" value="F:ADP binding"/>
    <property type="evidence" value="ECO:0007669"/>
    <property type="project" value="InterPro"/>
</dbReference>
<dbReference type="Pfam" id="PF00931">
    <property type="entry name" value="NB-ARC"/>
    <property type="match status" value="1"/>
</dbReference>
<dbReference type="GO" id="GO:0003677">
    <property type="term" value="F:DNA binding"/>
    <property type="evidence" value="ECO:0007669"/>
    <property type="project" value="InterPro"/>
</dbReference>
<feature type="domain" description="HTH cro/C1-type" evidence="1">
    <location>
        <begin position="2"/>
        <end position="57"/>
    </location>
</feature>
<evidence type="ECO:0000313" key="3">
    <source>
        <dbReference type="Proteomes" id="UP000635606"/>
    </source>
</evidence>
<comment type="caution">
    <text evidence="2">The sequence shown here is derived from an EMBL/GenBank/DDBJ whole genome shotgun (WGS) entry which is preliminary data.</text>
</comment>
<dbReference type="CDD" id="cd00093">
    <property type="entry name" value="HTH_XRE"/>
    <property type="match status" value="1"/>
</dbReference>
<dbReference type="Pfam" id="PF13424">
    <property type="entry name" value="TPR_12"/>
    <property type="match status" value="2"/>
</dbReference>
<dbReference type="SMART" id="SM00028">
    <property type="entry name" value="TPR"/>
    <property type="match status" value="5"/>
</dbReference>
<name>A0A8J4EEM3_9ACTN</name>
<reference evidence="2" key="1">
    <citation type="submission" date="2021-01" db="EMBL/GenBank/DDBJ databases">
        <title>Whole genome shotgun sequence of Virgisporangium ochraceum NBRC 16418.</title>
        <authorList>
            <person name="Komaki H."/>
            <person name="Tamura T."/>
        </authorList>
    </citation>
    <scope>NUCLEOTIDE SEQUENCE</scope>
    <source>
        <strain evidence="2">NBRC 16418</strain>
    </source>
</reference>
<evidence type="ECO:0000259" key="1">
    <source>
        <dbReference type="PROSITE" id="PS50943"/>
    </source>
</evidence>
<dbReference type="InterPro" id="IPR010982">
    <property type="entry name" value="Lambda_DNA-bd_dom_sf"/>
</dbReference>
<dbReference type="InterPro" id="IPR001387">
    <property type="entry name" value="Cro/C1-type_HTH"/>
</dbReference>
<dbReference type="PANTHER" id="PTHR47691:SF3">
    <property type="entry name" value="HTH-TYPE TRANSCRIPTIONAL REGULATOR RV0890C-RELATED"/>
    <property type="match status" value="1"/>
</dbReference>
<dbReference type="Gene3D" id="1.10.260.40">
    <property type="entry name" value="lambda repressor-like DNA-binding domains"/>
    <property type="match status" value="1"/>
</dbReference>
<sequence length="749" mass="80986">MVRGERRRLGLSQEELAERTGIGVRSIGKLEAGRIANPRPATVRKLADAFGLTGDERNRFCSAATTTAVPDPPTQPAPPRAATPAQLPADVARFAGRADHLDRLTAALDGAADRHPAAVVISAIAGTAGIGKTTLAVHWAHRVRHRFPDGQLYVNLRGFHPSGAVMDPAQAIRSMLEALDVPRQRIPADLDAQAALYRSELAGRRMLVVLDNARDAEQVRPLLPGAPGCFVLVTSRSQLTSLVAVEGAQPLTLDLLTAGEARELLASRLGADRLAAEPEAAEELVTRCARLPLALAIVAARAATNPGFPLRAIADDLRGLDGLADEDPTGDIRAVFSWSVATLSPATARMFRLVGLHAGPDFSAAAAASLAAVTPTAVRPMLAELARANLIMEAVPGRYTLHDLLRAYAAELAADEEPADERHAARQRMFDHYLHTAHAADRLIDTHRDASVLPEPATGVTPEPLDDHQQALTWFATEQPVLLNAVRHAAASGFDGHAWLLARTLAEFLDRRGHWRDSVETQHVALAAAERLGDLPRQADSHRVLARAHTRLGEFDDAHTHYAHALAAFDAAGDRTGQAHTHNSIADVCERQNRYQDALDHARKALDLHRGLGHRRGEAAALNAVGWYQAQLGDHRPALSSCEEALRLLEELGDRYGQAATLDSLGYVYDRLGTYDRALTCYADSLTVFRDLGDRYWEATLLTRIGETRRAMGDTGAAKENLRHALTILDDLAHPDAEQVRVSLQKLDG</sequence>
<dbReference type="Gene3D" id="1.25.40.10">
    <property type="entry name" value="Tetratricopeptide repeat domain"/>
    <property type="match status" value="2"/>
</dbReference>
<keyword evidence="3" id="KW-1185">Reference proteome</keyword>
<dbReference type="AlphaFoldDB" id="A0A8J4EEM3"/>